<evidence type="ECO:0000313" key="6">
    <source>
        <dbReference type="EMBL" id="CAF3817156.1"/>
    </source>
</evidence>
<comment type="caution">
    <text evidence="6">The sequence shown here is derived from an EMBL/GenBank/DDBJ whole genome shotgun (WGS) entry which is preliminary data.</text>
</comment>
<dbReference type="EMBL" id="CAJOBB010000159">
    <property type="protein sequence ID" value="CAF3590199.1"/>
    <property type="molecule type" value="Genomic_DNA"/>
</dbReference>
<evidence type="ECO:0000256" key="1">
    <source>
        <dbReference type="SAM" id="MobiDB-lite"/>
    </source>
</evidence>
<dbReference type="AlphaFoldDB" id="A0A819CKY1"/>
<protein>
    <submittedName>
        <fullName evidence="6">Uncharacterized protein</fullName>
    </submittedName>
</protein>
<evidence type="ECO:0000313" key="3">
    <source>
        <dbReference type="EMBL" id="CAF0879633.1"/>
    </source>
</evidence>
<evidence type="ECO:0000313" key="7">
    <source>
        <dbReference type="Proteomes" id="UP000663844"/>
    </source>
</evidence>
<evidence type="ECO:0000313" key="5">
    <source>
        <dbReference type="EMBL" id="CAF3590199.1"/>
    </source>
</evidence>
<reference evidence="6" key="1">
    <citation type="submission" date="2021-02" db="EMBL/GenBank/DDBJ databases">
        <authorList>
            <person name="Nowell W R."/>
        </authorList>
    </citation>
    <scope>NUCLEOTIDE SEQUENCE</scope>
</reference>
<accession>A0A819CKY1</accession>
<dbReference type="EMBL" id="CAJOAZ010001454">
    <property type="protein sequence ID" value="CAF3817156.1"/>
    <property type="molecule type" value="Genomic_DNA"/>
</dbReference>
<organism evidence="6 7">
    <name type="scientific">Adineta steineri</name>
    <dbReference type="NCBI Taxonomy" id="433720"/>
    <lineage>
        <taxon>Eukaryota</taxon>
        <taxon>Metazoa</taxon>
        <taxon>Spiralia</taxon>
        <taxon>Gnathifera</taxon>
        <taxon>Rotifera</taxon>
        <taxon>Eurotatoria</taxon>
        <taxon>Bdelloidea</taxon>
        <taxon>Adinetida</taxon>
        <taxon>Adinetidae</taxon>
        <taxon>Adineta</taxon>
    </lineage>
</organism>
<gene>
    <name evidence="3" type="ORF">IZO911_LOCUS11116</name>
    <name evidence="4" type="ORF">JYZ213_LOCUS9849</name>
    <name evidence="5" type="ORF">KXQ929_LOCUS4582</name>
    <name evidence="6" type="ORF">OXD698_LOCUS19205</name>
</gene>
<dbReference type="Proteomes" id="UP000663860">
    <property type="component" value="Unassembled WGS sequence"/>
</dbReference>
<keyword evidence="2" id="KW-0472">Membrane</keyword>
<keyword evidence="2" id="KW-0812">Transmembrane</keyword>
<evidence type="ECO:0000313" key="4">
    <source>
        <dbReference type="EMBL" id="CAF0887772.1"/>
    </source>
</evidence>
<dbReference type="EMBL" id="CAJNOE010000082">
    <property type="protein sequence ID" value="CAF0879633.1"/>
    <property type="molecule type" value="Genomic_DNA"/>
</dbReference>
<evidence type="ECO:0000256" key="2">
    <source>
        <dbReference type="SAM" id="Phobius"/>
    </source>
</evidence>
<dbReference type="Proteomes" id="UP000663844">
    <property type="component" value="Unassembled WGS sequence"/>
</dbReference>
<proteinExistence type="predicted"/>
<dbReference type="Proteomes" id="UP000663868">
    <property type="component" value="Unassembled WGS sequence"/>
</dbReference>
<name>A0A819CKY1_9BILA</name>
<feature type="transmembrane region" description="Helical" evidence="2">
    <location>
        <begin position="74"/>
        <end position="94"/>
    </location>
</feature>
<feature type="compositionally biased region" description="Low complexity" evidence="1">
    <location>
        <begin position="259"/>
        <end position="269"/>
    </location>
</feature>
<feature type="transmembrane region" description="Helical" evidence="2">
    <location>
        <begin position="20"/>
        <end position="38"/>
    </location>
</feature>
<feature type="transmembrane region" description="Helical" evidence="2">
    <location>
        <begin position="194"/>
        <end position="219"/>
    </location>
</feature>
<keyword evidence="2" id="KW-1133">Transmembrane helix</keyword>
<dbReference type="EMBL" id="CAJNOG010000070">
    <property type="protein sequence ID" value="CAF0887772.1"/>
    <property type="molecule type" value="Genomic_DNA"/>
</dbReference>
<feature type="region of interest" description="Disordered" evidence="1">
    <location>
        <begin position="250"/>
        <end position="269"/>
    </location>
</feature>
<dbReference type="Proteomes" id="UP000663845">
    <property type="component" value="Unassembled WGS sequence"/>
</dbReference>
<feature type="transmembrane region" description="Helical" evidence="2">
    <location>
        <begin position="169"/>
        <end position="188"/>
    </location>
</feature>
<sequence length="269" mass="31142">MRRGDSDESLSYQNRADDRFFVISTAVLPFLAQAAYIFDVFYYHTHSSHASTGYGVGTIGHVIFYAKEGGTLHVVLYILWGIIDSIYFACLIYCRVFSKHYGLRVHMPIKQEHLFSFISRLELILAIFIPIFLDSQHIKLTRDNIAFYILFDFFAESYSRFAGIRMKTILYIFVVTVTASVTTEWIHIAKHEKIFDIASLICELVAACFCYSLIVMQFFPSNFKSKKRRKCKRSRKLLPRSSINTIQLSDNHTDDETSTDTNSENVSYF</sequence>